<name>A0A1M5GLM8_9BACI</name>
<dbReference type="PROSITE" id="PS51746">
    <property type="entry name" value="PPM_2"/>
    <property type="match status" value="1"/>
</dbReference>
<evidence type="ECO:0000259" key="1">
    <source>
        <dbReference type="PROSITE" id="PS51746"/>
    </source>
</evidence>
<gene>
    <name evidence="2" type="ORF">SAMN05216225_101362</name>
</gene>
<accession>A0A1M5GLM8</accession>
<evidence type="ECO:0000313" key="3">
    <source>
        <dbReference type="Proteomes" id="UP000183988"/>
    </source>
</evidence>
<dbReference type="STRING" id="930117.SAMN05216225_101362"/>
<dbReference type="AlphaFoldDB" id="A0A1M5GLM8"/>
<dbReference type="OrthoDB" id="1755431at2"/>
<dbReference type="SUPFAM" id="SSF81606">
    <property type="entry name" value="PP2C-like"/>
    <property type="match status" value="1"/>
</dbReference>
<proteinExistence type="predicted"/>
<dbReference type="Gene3D" id="3.60.40.10">
    <property type="entry name" value="PPM-type phosphatase domain"/>
    <property type="match status" value="1"/>
</dbReference>
<reference evidence="2 3" key="1">
    <citation type="submission" date="2016-11" db="EMBL/GenBank/DDBJ databases">
        <authorList>
            <person name="Jaros S."/>
            <person name="Januszkiewicz K."/>
            <person name="Wedrychowicz H."/>
        </authorList>
    </citation>
    <scope>NUCLEOTIDE SEQUENCE [LARGE SCALE GENOMIC DNA]</scope>
    <source>
        <strain evidence="2 3">IBRC-M 10683</strain>
    </source>
</reference>
<keyword evidence="3" id="KW-1185">Reference proteome</keyword>
<organism evidence="2 3">
    <name type="scientific">Ornithinibacillus halophilus</name>
    <dbReference type="NCBI Taxonomy" id="930117"/>
    <lineage>
        <taxon>Bacteria</taxon>
        <taxon>Bacillati</taxon>
        <taxon>Bacillota</taxon>
        <taxon>Bacilli</taxon>
        <taxon>Bacillales</taxon>
        <taxon>Bacillaceae</taxon>
        <taxon>Ornithinibacillus</taxon>
    </lineage>
</organism>
<feature type="domain" description="PPM-type phosphatase" evidence="1">
    <location>
        <begin position="3"/>
        <end position="294"/>
    </location>
</feature>
<dbReference type="Proteomes" id="UP000183988">
    <property type="component" value="Unassembled WGS sequence"/>
</dbReference>
<evidence type="ECO:0000313" key="2">
    <source>
        <dbReference type="EMBL" id="SHG04607.1"/>
    </source>
</evidence>
<dbReference type="RefSeq" id="WP_072889682.1">
    <property type="nucleotide sequence ID" value="NZ_FQVW01000013.1"/>
</dbReference>
<dbReference type="EMBL" id="FQVW01000013">
    <property type="protein sequence ID" value="SHG04607.1"/>
    <property type="molecule type" value="Genomic_DNA"/>
</dbReference>
<dbReference type="Pfam" id="PF13672">
    <property type="entry name" value="PP2C_2"/>
    <property type="match status" value="1"/>
</dbReference>
<protein>
    <submittedName>
        <fullName evidence="2">Protein phosphatase 2C</fullName>
    </submittedName>
</protein>
<dbReference type="InterPro" id="IPR001932">
    <property type="entry name" value="PPM-type_phosphatase-like_dom"/>
</dbReference>
<sequence>MVQVEVISEIGSNPHNEDAYVVDKEAGVFSVIDGATGLGGLPGKIASETLSDALTKDASSSQSLLDWILQGNEKLRWKTEKELNIANLEEIPKEKRSTCGIAAVQLNNTHINYVHAGDCMFFLKYKNGEVRAITRDPLMSLDNIAIEMMNNILNQKLSKVDDYQQWDAGKVDSFLKEVKSEIHQQLVHNRRKLNTPDGYGIVDGSNEVKKYIESGSIPLQNVSSILLLSDGLQLHENTISDGQSIWLKTAIFAFEHGVEQLKNHIILQESEDRICKKYPRLKPADDKTGILIKL</sequence>
<dbReference type="InterPro" id="IPR036457">
    <property type="entry name" value="PPM-type-like_dom_sf"/>
</dbReference>